<organism evidence="2 3">
    <name type="scientific">Chromohalobacter canadensis</name>
    <dbReference type="NCBI Taxonomy" id="141389"/>
    <lineage>
        <taxon>Bacteria</taxon>
        <taxon>Pseudomonadati</taxon>
        <taxon>Pseudomonadota</taxon>
        <taxon>Gammaproteobacteria</taxon>
        <taxon>Oceanospirillales</taxon>
        <taxon>Halomonadaceae</taxon>
        <taxon>Chromohalobacter</taxon>
    </lineage>
</organism>
<feature type="transmembrane region" description="Helical" evidence="1">
    <location>
        <begin position="44"/>
        <end position="64"/>
    </location>
</feature>
<dbReference type="EMBL" id="OBQJ01000005">
    <property type="protein sequence ID" value="SOC55662.1"/>
    <property type="molecule type" value="Genomic_DNA"/>
</dbReference>
<evidence type="ECO:0000313" key="3">
    <source>
        <dbReference type="Proteomes" id="UP000219023"/>
    </source>
</evidence>
<dbReference type="Proteomes" id="UP000219023">
    <property type="component" value="Unassembled WGS sequence"/>
</dbReference>
<evidence type="ECO:0000256" key="1">
    <source>
        <dbReference type="SAM" id="Phobius"/>
    </source>
</evidence>
<name>A0A285VNM6_9GAMM</name>
<keyword evidence="1" id="KW-0812">Transmembrane</keyword>
<keyword evidence="1" id="KW-1133">Transmembrane helix</keyword>
<evidence type="ECO:0000313" key="2">
    <source>
        <dbReference type="EMBL" id="SOC55662.1"/>
    </source>
</evidence>
<keyword evidence="1" id="KW-0472">Membrane</keyword>
<gene>
    <name evidence="2" type="ORF">SAMN05421509_105255</name>
</gene>
<feature type="transmembrane region" description="Helical" evidence="1">
    <location>
        <begin position="12"/>
        <end position="32"/>
    </location>
</feature>
<dbReference type="AlphaFoldDB" id="A0A285VNM6"/>
<sequence>MATSRQRKVTRPYIIFVVVMFLLMIFPLYGLANHVFPLVLGLPFGLFWVILLELIAFCVLCFFYRYEYGNGGKNE</sequence>
<accession>A0A285VNM6</accession>
<protein>
    <recommendedName>
        <fullName evidence="4">Solute:sodium symporter small subunit</fullName>
    </recommendedName>
</protein>
<proteinExistence type="predicted"/>
<reference evidence="2 3" key="1">
    <citation type="submission" date="2017-08" db="EMBL/GenBank/DDBJ databases">
        <authorList>
            <person name="de Groot N.N."/>
        </authorList>
    </citation>
    <scope>NUCLEOTIDE SEQUENCE [LARGE SCALE GENOMIC DNA]</scope>
    <source>
        <strain evidence="2 3">USBA 855</strain>
    </source>
</reference>
<evidence type="ECO:0008006" key="4">
    <source>
        <dbReference type="Google" id="ProtNLM"/>
    </source>
</evidence>